<proteinExistence type="predicted"/>
<sequence length="371" mass="41524">MKIAFLLNSLAIGGSERKIVNLANRISEKGWDVSVMYVSGSNELEVNLDDSITVIKLREVNDSFYSGINSACDFLIDKGIETVFTVNMYPLLYAIKAKVKRGNKLRFVSLTNTTQFETVKKELQMLVYRSALFFADHIAFGAEAQKLLWQKKYKLGKMPASILYNGVDTEKFCRNFSLEQHASLLQEELQLAKFDFVFCTVAQLRIEKRHQDIIEACAKLKSHDINVACMFVGAGTPSYQQTLRALAEQHDVTENIVFIGQVDDCRPYLVASDAFLLASESETFSNAALEAMALSLPVLMSDVGGAPEMVEQGSNGYLFEALNPGAMAQQMRQLISETEKQGLGQNARKRVERDFSDQAMVKNYMDVAQHV</sequence>
<dbReference type="PANTHER" id="PTHR12526:SF630">
    <property type="entry name" value="GLYCOSYLTRANSFERASE"/>
    <property type="match status" value="1"/>
</dbReference>
<name>A0AAE5GPB4_9VIBR</name>
<evidence type="ECO:0000313" key="3">
    <source>
        <dbReference type="EMBL" id="NOI80292.1"/>
    </source>
</evidence>
<evidence type="ECO:0000259" key="2">
    <source>
        <dbReference type="Pfam" id="PF13439"/>
    </source>
</evidence>
<feature type="domain" description="Glycosyl transferase family 1" evidence="1">
    <location>
        <begin position="188"/>
        <end position="350"/>
    </location>
</feature>
<dbReference type="PANTHER" id="PTHR12526">
    <property type="entry name" value="GLYCOSYLTRANSFERASE"/>
    <property type="match status" value="1"/>
</dbReference>
<dbReference type="GO" id="GO:1901135">
    <property type="term" value="P:carbohydrate derivative metabolic process"/>
    <property type="evidence" value="ECO:0007669"/>
    <property type="project" value="UniProtKB-ARBA"/>
</dbReference>
<evidence type="ECO:0000313" key="4">
    <source>
        <dbReference type="Proteomes" id="UP000572722"/>
    </source>
</evidence>
<dbReference type="Pfam" id="PF00534">
    <property type="entry name" value="Glycos_transf_1"/>
    <property type="match status" value="1"/>
</dbReference>
<organism evidence="3 4">
    <name type="scientific">Vibrio tubiashii</name>
    <dbReference type="NCBI Taxonomy" id="29498"/>
    <lineage>
        <taxon>Bacteria</taxon>
        <taxon>Pseudomonadati</taxon>
        <taxon>Pseudomonadota</taxon>
        <taxon>Gammaproteobacteria</taxon>
        <taxon>Vibrionales</taxon>
        <taxon>Vibrionaceae</taxon>
        <taxon>Vibrio</taxon>
        <taxon>Vibrio oreintalis group</taxon>
    </lineage>
</organism>
<dbReference type="SUPFAM" id="SSF53756">
    <property type="entry name" value="UDP-Glycosyltransferase/glycogen phosphorylase"/>
    <property type="match status" value="1"/>
</dbReference>
<dbReference type="EMBL" id="VTXO01000001">
    <property type="protein sequence ID" value="NOI80292.1"/>
    <property type="molecule type" value="Genomic_DNA"/>
</dbReference>
<dbReference type="Proteomes" id="UP000572722">
    <property type="component" value="Unassembled WGS sequence"/>
</dbReference>
<dbReference type="InterPro" id="IPR028098">
    <property type="entry name" value="Glyco_trans_4-like_N"/>
</dbReference>
<dbReference type="InterPro" id="IPR001296">
    <property type="entry name" value="Glyco_trans_1"/>
</dbReference>
<dbReference type="GO" id="GO:0016757">
    <property type="term" value="F:glycosyltransferase activity"/>
    <property type="evidence" value="ECO:0007669"/>
    <property type="project" value="InterPro"/>
</dbReference>
<dbReference type="Gene3D" id="3.40.50.2000">
    <property type="entry name" value="Glycogen Phosphorylase B"/>
    <property type="match status" value="2"/>
</dbReference>
<accession>A0AAE5GPB4</accession>
<protein>
    <submittedName>
        <fullName evidence="3">Glycosyltransferase family 4 protein</fullName>
    </submittedName>
</protein>
<evidence type="ECO:0000259" key="1">
    <source>
        <dbReference type="Pfam" id="PF00534"/>
    </source>
</evidence>
<reference evidence="3 4" key="1">
    <citation type="submission" date="2019-08" db="EMBL/GenBank/DDBJ databases">
        <title>Draft genome sequencing and comparative genomics of hatchery-associated Vibrios.</title>
        <authorList>
            <person name="Kehlet-Delgado H."/>
            <person name="Mueller R.S."/>
        </authorList>
    </citation>
    <scope>NUCLEOTIDE SEQUENCE [LARGE SCALE GENOMIC DNA]</scope>
    <source>
        <strain evidence="3 4">01-65-5-1</strain>
    </source>
</reference>
<feature type="domain" description="Glycosyltransferase subfamily 4-like N-terminal" evidence="2">
    <location>
        <begin position="12"/>
        <end position="171"/>
    </location>
</feature>
<dbReference type="RefSeq" id="WP_171320908.1">
    <property type="nucleotide sequence ID" value="NZ_VTXO01000001.1"/>
</dbReference>
<dbReference type="AlphaFoldDB" id="A0AAE5GPB4"/>
<comment type="caution">
    <text evidence="3">The sequence shown here is derived from an EMBL/GenBank/DDBJ whole genome shotgun (WGS) entry which is preliminary data.</text>
</comment>
<dbReference type="Pfam" id="PF13439">
    <property type="entry name" value="Glyco_transf_4"/>
    <property type="match status" value="1"/>
</dbReference>
<dbReference type="CDD" id="cd03801">
    <property type="entry name" value="GT4_PimA-like"/>
    <property type="match status" value="1"/>
</dbReference>
<gene>
    <name evidence="3" type="ORF">F0237_06385</name>
</gene>